<comment type="caution">
    <text evidence="3">The sequence shown here is derived from an EMBL/GenBank/DDBJ whole genome shotgun (WGS) entry which is preliminary data.</text>
</comment>
<dbReference type="AlphaFoldDB" id="A0A6M0QE11"/>
<keyword evidence="2" id="KW-1133">Transmembrane helix</keyword>
<evidence type="ECO:0008006" key="5">
    <source>
        <dbReference type="Google" id="ProtNLM"/>
    </source>
</evidence>
<keyword evidence="2" id="KW-0812">Transmembrane</keyword>
<dbReference type="EMBL" id="JAAIWM010000010">
    <property type="protein sequence ID" value="NEY73870.1"/>
    <property type="molecule type" value="Genomic_DNA"/>
</dbReference>
<accession>A0A6M0QE11</accession>
<feature type="transmembrane region" description="Helical" evidence="2">
    <location>
        <begin position="5"/>
        <end position="23"/>
    </location>
</feature>
<feature type="compositionally biased region" description="Basic and acidic residues" evidence="1">
    <location>
        <begin position="35"/>
        <end position="61"/>
    </location>
</feature>
<keyword evidence="2" id="KW-0472">Membrane</keyword>
<feature type="region of interest" description="Disordered" evidence="1">
    <location>
        <begin position="29"/>
        <end position="61"/>
    </location>
</feature>
<dbReference type="RefSeq" id="WP_163181734.1">
    <property type="nucleotide sequence ID" value="NZ_JAAIWM010000010.1"/>
</dbReference>
<reference evidence="3 4" key="1">
    <citation type="submission" date="2020-02" db="EMBL/GenBank/DDBJ databases">
        <title>Bacillus aquiflavi sp. nov., isolated from yellow water of strong flavor Chinese baijiu in Yibin region of China.</title>
        <authorList>
            <person name="Xie J."/>
        </authorList>
    </citation>
    <scope>NUCLEOTIDE SEQUENCE [LARGE SCALE GENOMIC DNA]</scope>
    <source>
        <strain evidence="3 4">SA4</strain>
    </source>
</reference>
<protein>
    <recommendedName>
        <fullName evidence="5">Secreted protein</fullName>
    </recommendedName>
</protein>
<organism evidence="3 4">
    <name type="scientific">Bacillus mesophilus</name>
    <dbReference type="NCBI Taxonomy" id="1808955"/>
    <lineage>
        <taxon>Bacteria</taxon>
        <taxon>Bacillati</taxon>
        <taxon>Bacillota</taxon>
        <taxon>Bacilli</taxon>
        <taxon>Bacillales</taxon>
        <taxon>Bacillaceae</taxon>
        <taxon>Bacillus</taxon>
    </lineage>
</organism>
<proteinExistence type="predicted"/>
<sequence length="272" mass="30484">MMKKWIFGAIGYLLVVIIGYSIYTSMTSPPNTTDSHGEHAHESAKDTHGAHEGHVATNKESEVDVKIEAKDDQLKIGLTDLQGESVEELEINHEKLLHLIIVDEHLDQYFHLHPEETEPGVYVVDHQLEEGVYKAFVDIKPKGLSYTVTPLEFTIGEASAAHHHPSLEVDTEFEKTVNGQTASLEISSLKANEDVTISFTFPEGAELQPYLGAMGHVVILNETAANYLHVHPVDNKETKFETMFPSPGIYKLWGEFQIEDEVYIFPFTVNVE</sequence>
<name>A0A6M0QE11_9BACI</name>
<evidence type="ECO:0000256" key="2">
    <source>
        <dbReference type="SAM" id="Phobius"/>
    </source>
</evidence>
<evidence type="ECO:0000256" key="1">
    <source>
        <dbReference type="SAM" id="MobiDB-lite"/>
    </source>
</evidence>
<gene>
    <name evidence="3" type="ORF">G4D63_19350</name>
</gene>
<evidence type="ECO:0000313" key="3">
    <source>
        <dbReference type="EMBL" id="NEY73870.1"/>
    </source>
</evidence>
<dbReference type="Proteomes" id="UP000481043">
    <property type="component" value="Unassembled WGS sequence"/>
</dbReference>
<keyword evidence="4" id="KW-1185">Reference proteome</keyword>
<evidence type="ECO:0000313" key="4">
    <source>
        <dbReference type="Proteomes" id="UP000481043"/>
    </source>
</evidence>